<keyword evidence="4" id="KW-1185">Reference proteome</keyword>
<feature type="region of interest" description="Disordered" evidence="1">
    <location>
        <begin position="54"/>
        <end position="73"/>
    </location>
</feature>
<dbReference type="VEuPathDB" id="VectorBase:ASIC011248"/>
<evidence type="ECO:0000313" key="2">
    <source>
        <dbReference type="EMBL" id="KFB43442.1"/>
    </source>
</evidence>
<accession>A0A084VZP8</accession>
<sequence length="143" mass="16535">MNDRHEEQKTNQQKRVVFCRTRSLYRWKQERAGSSQAKDQAPVPVERFFIHWRPQTETPAPQTYPAPSSRATKSIKRRTDLLVSLSSTPLGSQTAPVVFDWFRSATAPLHAEIAKLAFMFDLPTRVRLGEAKRERVLANENRE</sequence>
<reference evidence="3" key="2">
    <citation type="submission" date="2020-05" db="UniProtKB">
        <authorList>
            <consortium name="EnsemblMetazoa"/>
        </authorList>
    </citation>
    <scope>IDENTIFICATION</scope>
</reference>
<dbReference type="EnsemblMetazoa" id="ASIC011248-RA">
    <property type="protein sequence ID" value="ASIC011248-PA"/>
    <property type="gene ID" value="ASIC011248"/>
</dbReference>
<proteinExistence type="predicted"/>
<evidence type="ECO:0000256" key="1">
    <source>
        <dbReference type="SAM" id="MobiDB-lite"/>
    </source>
</evidence>
<protein>
    <submittedName>
        <fullName evidence="2 3">Uncharacterized protein</fullName>
    </submittedName>
</protein>
<reference evidence="2 4" key="1">
    <citation type="journal article" date="2014" name="BMC Genomics">
        <title>Genome sequence of Anopheles sinensis provides insight into genetics basis of mosquito competence for malaria parasites.</title>
        <authorList>
            <person name="Zhou D."/>
            <person name="Zhang D."/>
            <person name="Ding G."/>
            <person name="Shi L."/>
            <person name="Hou Q."/>
            <person name="Ye Y."/>
            <person name="Xu Y."/>
            <person name="Zhou H."/>
            <person name="Xiong C."/>
            <person name="Li S."/>
            <person name="Yu J."/>
            <person name="Hong S."/>
            <person name="Yu X."/>
            <person name="Zou P."/>
            <person name="Chen C."/>
            <person name="Chang X."/>
            <person name="Wang W."/>
            <person name="Lv Y."/>
            <person name="Sun Y."/>
            <person name="Ma L."/>
            <person name="Shen B."/>
            <person name="Zhu C."/>
        </authorList>
    </citation>
    <scope>NUCLEOTIDE SEQUENCE [LARGE SCALE GENOMIC DNA]</scope>
</reference>
<name>A0A084VZP8_ANOSI</name>
<dbReference type="EMBL" id="KE525254">
    <property type="protein sequence ID" value="KFB43442.1"/>
    <property type="molecule type" value="Genomic_DNA"/>
</dbReference>
<dbReference type="EMBL" id="ATLV01018913">
    <property type="status" value="NOT_ANNOTATED_CDS"/>
    <property type="molecule type" value="Genomic_DNA"/>
</dbReference>
<organism evidence="2">
    <name type="scientific">Anopheles sinensis</name>
    <name type="common">Mosquito</name>
    <dbReference type="NCBI Taxonomy" id="74873"/>
    <lineage>
        <taxon>Eukaryota</taxon>
        <taxon>Metazoa</taxon>
        <taxon>Ecdysozoa</taxon>
        <taxon>Arthropoda</taxon>
        <taxon>Hexapoda</taxon>
        <taxon>Insecta</taxon>
        <taxon>Pterygota</taxon>
        <taxon>Neoptera</taxon>
        <taxon>Endopterygota</taxon>
        <taxon>Diptera</taxon>
        <taxon>Nematocera</taxon>
        <taxon>Culicoidea</taxon>
        <taxon>Culicidae</taxon>
        <taxon>Anophelinae</taxon>
        <taxon>Anopheles</taxon>
    </lineage>
</organism>
<dbReference type="AlphaFoldDB" id="A0A084VZP8"/>
<evidence type="ECO:0000313" key="4">
    <source>
        <dbReference type="Proteomes" id="UP000030765"/>
    </source>
</evidence>
<gene>
    <name evidence="2" type="ORF">ZHAS_00011248</name>
</gene>
<dbReference type="Proteomes" id="UP000030765">
    <property type="component" value="Unassembled WGS sequence"/>
</dbReference>
<evidence type="ECO:0000313" key="3">
    <source>
        <dbReference type="EnsemblMetazoa" id="ASIC011248-PA"/>
    </source>
</evidence>
<feature type="compositionally biased region" description="Polar residues" evidence="1">
    <location>
        <begin position="55"/>
        <end position="72"/>
    </location>
</feature>